<name>A0ABW5BK82_9PROT</name>
<sequence length="185" mass="21302">MADIIHALKHKARILHRNVSTGKQASLDFVKKHPDLKSCSDETLPSETKRKHCLSQIAKALGFSGWSHLVKILQSQELPSVPVGRSNLDYGKLLSPPRCYAYTNVWSVFYEEAKEVRDQTNGFLLTYGTQYLVTEEDFITTLGLDPKDEHWEKIGRDWAKPTDFNARDELYRQLINHTLKGFLWL</sequence>
<evidence type="ECO:0000313" key="2">
    <source>
        <dbReference type="Proteomes" id="UP001597294"/>
    </source>
</evidence>
<dbReference type="Proteomes" id="UP001597294">
    <property type="component" value="Unassembled WGS sequence"/>
</dbReference>
<gene>
    <name evidence="1" type="ORF">ACFSKO_06475</name>
</gene>
<proteinExistence type="predicted"/>
<reference evidence="2" key="1">
    <citation type="journal article" date="2019" name="Int. J. Syst. Evol. Microbiol.">
        <title>The Global Catalogue of Microorganisms (GCM) 10K type strain sequencing project: providing services to taxonomists for standard genome sequencing and annotation.</title>
        <authorList>
            <consortium name="The Broad Institute Genomics Platform"/>
            <consortium name="The Broad Institute Genome Sequencing Center for Infectious Disease"/>
            <person name="Wu L."/>
            <person name="Ma J."/>
        </authorList>
    </citation>
    <scope>NUCLEOTIDE SEQUENCE [LARGE SCALE GENOMIC DNA]</scope>
    <source>
        <strain evidence="2">CGMCC 4.7192</strain>
    </source>
</reference>
<dbReference type="RefSeq" id="WP_380249663.1">
    <property type="nucleotide sequence ID" value="NZ_JBHUII010000003.1"/>
</dbReference>
<evidence type="ECO:0000313" key="1">
    <source>
        <dbReference type="EMBL" id="MFD2205244.1"/>
    </source>
</evidence>
<dbReference type="EMBL" id="JBHUII010000003">
    <property type="protein sequence ID" value="MFD2205244.1"/>
    <property type="molecule type" value="Genomic_DNA"/>
</dbReference>
<organism evidence="1 2">
    <name type="scientific">Kiloniella antarctica</name>
    <dbReference type="NCBI Taxonomy" id="1550907"/>
    <lineage>
        <taxon>Bacteria</taxon>
        <taxon>Pseudomonadati</taxon>
        <taxon>Pseudomonadota</taxon>
        <taxon>Alphaproteobacteria</taxon>
        <taxon>Rhodospirillales</taxon>
        <taxon>Kiloniellaceae</taxon>
        <taxon>Kiloniella</taxon>
    </lineage>
</organism>
<accession>A0ABW5BK82</accession>
<protein>
    <submittedName>
        <fullName evidence="1">Uncharacterized protein</fullName>
    </submittedName>
</protein>
<keyword evidence="2" id="KW-1185">Reference proteome</keyword>
<comment type="caution">
    <text evidence="1">The sequence shown here is derived from an EMBL/GenBank/DDBJ whole genome shotgun (WGS) entry which is preliminary data.</text>
</comment>